<protein>
    <submittedName>
        <fullName evidence="1">Uncharacterized protein</fullName>
    </submittedName>
</protein>
<gene>
    <name evidence="1" type="ORF">N1032_26220</name>
</gene>
<accession>A0ABT2HBF0</accession>
<reference evidence="1" key="1">
    <citation type="submission" date="2022-08" db="EMBL/GenBank/DDBJ databases">
        <authorList>
            <person name="Deng Y."/>
            <person name="Han X.-F."/>
            <person name="Zhang Y.-Q."/>
        </authorList>
    </citation>
    <scope>NUCLEOTIDE SEQUENCE</scope>
    <source>
        <strain evidence="1">CPCC 203386</strain>
    </source>
</reference>
<keyword evidence="2" id="KW-1185">Reference proteome</keyword>
<name>A0ABT2HBF0_9MICO</name>
<evidence type="ECO:0000313" key="1">
    <source>
        <dbReference type="EMBL" id="MCS5737229.1"/>
    </source>
</evidence>
<evidence type="ECO:0000313" key="2">
    <source>
        <dbReference type="Proteomes" id="UP001165586"/>
    </source>
</evidence>
<comment type="caution">
    <text evidence="1">The sequence shown here is derived from an EMBL/GenBank/DDBJ whole genome shotgun (WGS) entry which is preliminary data.</text>
</comment>
<dbReference type="RefSeq" id="WP_259543572.1">
    <property type="nucleotide sequence ID" value="NZ_JANLCJ010000520.1"/>
</dbReference>
<organism evidence="1 2">
    <name type="scientific">Herbiconiux daphne</name>
    <dbReference type="NCBI Taxonomy" id="2970914"/>
    <lineage>
        <taxon>Bacteria</taxon>
        <taxon>Bacillati</taxon>
        <taxon>Actinomycetota</taxon>
        <taxon>Actinomycetes</taxon>
        <taxon>Micrococcales</taxon>
        <taxon>Microbacteriaceae</taxon>
        <taxon>Herbiconiux</taxon>
    </lineage>
</organism>
<dbReference type="Proteomes" id="UP001165586">
    <property type="component" value="Unassembled WGS sequence"/>
</dbReference>
<sequence length="89" mass="10538">MHYELSNGVKVNLCNNFETAKFLLFKFPLLHVTFVGAIPHMVVNAKIEKLIQVKRRVEMNREIKQRRILARQEFIDADLIDPWDDDIPF</sequence>
<proteinExistence type="predicted"/>
<dbReference type="EMBL" id="JANLCJ010000520">
    <property type="protein sequence ID" value="MCS5737229.1"/>
    <property type="molecule type" value="Genomic_DNA"/>
</dbReference>